<feature type="compositionally biased region" description="Polar residues" evidence="1">
    <location>
        <begin position="1"/>
        <end position="12"/>
    </location>
</feature>
<dbReference type="Pfam" id="PF05097">
    <property type="entry name" value="DUF688"/>
    <property type="match status" value="1"/>
</dbReference>
<evidence type="ECO:0000313" key="2">
    <source>
        <dbReference type="EMBL" id="GMN35899.1"/>
    </source>
</evidence>
<dbReference type="EMBL" id="BTGU01000005">
    <property type="protein sequence ID" value="GMN35899.1"/>
    <property type="molecule type" value="Genomic_DNA"/>
</dbReference>
<protein>
    <submittedName>
        <fullName evidence="2">Uncharacterized protein</fullName>
    </submittedName>
</protein>
<comment type="caution">
    <text evidence="2">The sequence shown here is derived from an EMBL/GenBank/DDBJ whole genome shotgun (WGS) entry which is preliminary data.</text>
</comment>
<evidence type="ECO:0000313" key="3">
    <source>
        <dbReference type="Proteomes" id="UP001187192"/>
    </source>
</evidence>
<organism evidence="2 3">
    <name type="scientific">Ficus carica</name>
    <name type="common">Common fig</name>
    <dbReference type="NCBI Taxonomy" id="3494"/>
    <lineage>
        <taxon>Eukaryota</taxon>
        <taxon>Viridiplantae</taxon>
        <taxon>Streptophyta</taxon>
        <taxon>Embryophyta</taxon>
        <taxon>Tracheophyta</taxon>
        <taxon>Spermatophyta</taxon>
        <taxon>Magnoliopsida</taxon>
        <taxon>eudicotyledons</taxon>
        <taxon>Gunneridae</taxon>
        <taxon>Pentapetalae</taxon>
        <taxon>rosids</taxon>
        <taxon>fabids</taxon>
        <taxon>Rosales</taxon>
        <taxon>Moraceae</taxon>
        <taxon>Ficeae</taxon>
        <taxon>Ficus</taxon>
    </lineage>
</organism>
<feature type="region of interest" description="Disordered" evidence="1">
    <location>
        <begin position="1"/>
        <end position="25"/>
    </location>
</feature>
<dbReference type="Gramene" id="FCD_00003634-RA">
    <property type="protein sequence ID" value="FCD_00003634-RA:cds"/>
    <property type="gene ID" value="FCD_00003634"/>
</dbReference>
<name>A0AA87ZM25_FICCA</name>
<dbReference type="Proteomes" id="UP001187192">
    <property type="component" value="Unassembled WGS sequence"/>
</dbReference>
<dbReference type="InterPro" id="IPR007789">
    <property type="entry name" value="DUF688"/>
</dbReference>
<sequence length="140" mass="15401">MSSNKVHSQGNVPFSWEKKPGISKETTQTKCLMEEDFVLRLPPPPVISARLSVHDDPRVPPPPGVLPRSTSAKGLRKHDDEDPFLAAFKECTKGTKKGKSAHRFGLRSGLRSLLTVAPCKSHGNCSVRDDNLVRVSQLPH</sequence>
<evidence type="ECO:0000256" key="1">
    <source>
        <dbReference type="SAM" id="MobiDB-lite"/>
    </source>
</evidence>
<accession>A0AA87ZM25</accession>
<dbReference type="PANTHER" id="PTHR33696:SF3">
    <property type="entry name" value="FLZ-TYPE DOMAIN-CONTAINING PROTEIN"/>
    <property type="match status" value="1"/>
</dbReference>
<gene>
    <name evidence="2" type="ORF">TIFTF001_005606</name>
</gene>
<dbReference type="AlphaFoldDB" id="A0AA87ZM25"/>
<keyword evidence="3" id="KW-1185">Reference proteome</keyword>
<reference evidence="2" key="1">
    <citation type="submission" date="2023-07" db="EMBL/GenBank/DDBJ databases">
        <title>draft genome sequence of fig (Ficus carica).</title>
        <authorList>
            <person name="Takahashi T."/>
            <person name="Nishimura K."/>
        </authorList>
    </citation>
    <scope>NUCLEOTIDE SEQUENCE</scope>
</reference>
<dbReference type="PANTHER" id="PTHR33696">
    <property type="entry name" value="T22J18.15-RELATED"/>
    <property type="match status" value="1"/>
</dbReference>
<proteinExistence type="predicted"/>
<feature type="region of interest" description="Disordered" evidence="1">
    <location>
        <begin position="49"/>
        <end position="77"/>
    </location>
</feature>